<sequence>METPLQPMTDDSVRALLEAAGAQVMARSGRSEHYSAPREFSFEAKAIFPNGMGMHIVARQFNYRDPWEATGRVNDLVDVMLLKDGELTPLPKGYPFFQGTDEECGVDEASLKEIIACVSGVNVKLYELQRITGDLD</sequence>
<dbReference type="KEGG" id="glo:Glov_0984"/>
<protein>
    <submittedName>
        <fullName evidence="1">Uncharacterized protein</fullName>
    </submittedName>
</protein>
<proteinExistence type="predicted"/>
<evidence type="ECO:0000313" key="1">
    <source>
        <dbReference type="EMBL" id="ACD94707.1"/>
    </source>
</evidence>
<dbReference type="RefSeq" id="WP_012469057.1">
    <property type="nucleotide sequence ID" value="NC_010814.1"/>
</dbReference>
<dbReference type="OrthoDB" id="5395762at2"/>
<accession>B3E5N6</accession>
<evidence type="ECO:0000313" key="2">
    <source>
        <dbReference type="Proteomes" id="UP000002420"/>
    </source>
</evidence>
<reference evidence="1 2" key="1">
    <citation type="submission" date="2008-05" db="EMBL/GenBank/DDBJ databases">
        <title>Complete sequence of chromosome of Geobacter lovleyi SZ.</title>
        <authorList>
            <consortium name="US DOE Joint Genome Institute"/>
            <person name="Lucas S."/>
            <person name="Copeland A."/>
            <person name="Lapidus A."/>
            <person name="Glavina del Rio T."/>
            <person name="Dalin E."/>
            <person name="Tice H."/>
            <person name="Bruce D."/>
            <person name="Goodwin L."/>
            <person name="Pitluck S."/>
            <person name="Chertkov O."/>
            <person name="Meincke L."/>
            <person name="Brettin T."/>
            <person name="Detter J.C."/>
            <person name="Han C."/>
            <person name="Tapia R."/>
            <person name="Kuske C.R."/>
            <person name="Schmutz J."/>
            <person name="Larimer F."/>
            <person name="Land M."/>
            <person name="Hauser L."/>
            <person name="Kyrpides N."/>
            <person name="Mikhailova N."/>
            <person name="Sung Y."/>
            <person name="Fletcher K.E."/>
            <person name="Ritalahti K.M."/>
            <person name="Loeffler F.E."/>
            <person name="Richardson P."/>
        </authorList>
    </citation>
    <scope>NUCLEOTIDE SEQUENCE [LARGE SCALE GENOMIC DNA]</scope>
    <source>
        <strain evidence="2">ATCC BAA-1151 / DSM 17278 / SZ</strain>
    </source>
</reference>
<dbReference type="Proteomes" id="UP000002420">
    <property type="component" value="Chromosome"/>
</dbReference>
<organism evidence="1 2">
    <name type="scientific">Trichlorobacter lovleyi (strain ATCC BAA-1151 / DSM 17278 / SZ)</name>
    <name type="common">Geobacter lovleyi</name>
    <dbReference type="NCBI Taxonomy" id="398767"/>
    <lineage>
        <taxon>Bacteria</taxon>
        <taxon>Pseudomonadati</taxon>
        <taxon>Thermodesulfobacteriota</taxon>
        <taxon>Desulfuromonadia</taxon>
        <taxon>Geobacterales</taxon>
        <taxon>Geobacteraceae</taxon>
        <taxon>Trichlorobacter</taxon>
    </lineage>
</organism>
<keyword evidence="2" id="KW-1185">Reference proteome</keyword>
<name>B3E5N6_TRIL1</name>
<dbReference type="AlphaFoldDB" id="B3E5N6"/>
<gene>
    <name evidence="1" type="ordered locus">Glov_0984</name>
</gene>
<dbReference type="HOGENOM" id="CLU_1903695_0_0_7"/>
<dbReference type="EMBL" id="CP001089">
    <property type="protein sequence ID" value="ACD94707.1"/>
    <property type="molecule type" value="Genomic_DNA"/>
</dbReference>